<gene>
    <name evidence="1" type="ORF">CDAR_495221</name>
</gene>
<reference evidence="1 2" key="1">
    <citation type="submission" date="2021-06" db="EMBL/GenBank/DDBJ databases">
        <title>Caerostris darwini draft genome.</title>
        <authorList>
            <person name="Kono N."/>
            <person name="Arakawa K."/>
        </authorList>
    </citation>
    <scope>NUCLEOTIDE SEQUENCE [LARGE SCALE GENOMIC DNA]</scope>
</reference>
<name>A0AAV4UX64_9ARAC</name>
<protein>
    <submittedName>
        <fullName evidence="1">Uncharacterized protein</fullName>
    </submittedName>
</protein>
<dbReference type="AlphaFoldDB" id="A0AAV4UX64"/>
<comment type="caution">
    <text evidence="1">The sequence shown here is derived from an EMBL/GenBank/DDBJ whole genome shotgun (WGS) entry which is preliminary data.</text>
</comment>
<accession>A0AAV4UX64</accession>
<evidence type="ECO:0000313" key="2">
    <source>
        <dbReference type="Proteomes" id="UP001054837"/>
    </source>
</evidence>
<proteinExistence type="predicted"/>
<evidence type="ECO:0000313" key="1">
    <source>
        <dbReference type="EMBL" id="GIY62496.1"/>
    </source>
</evidence>
<keyword evidence="2" id="KW-1185">Reference proteome</keyword>
<dbReference type="EMBL" id="BPLQ01012095">
    <property type="protein sequence ID" value="GIY62496.1"/>
    <property type="molecule type" value="Genomic_DNA"/>
</dbReference>
<dbReference type="Proteomes" id="UP001054837">
    <property type="component" value="Unassembled WGS sequence"/>
</dbReference>
<sequence>MYKKLSPRKNEVGDQVDGIADEKDMLMDASREFLLHLYLNDEEVDEYNVRRKQCWEAEDPLKCKKTLDEEFNKKVSDRMRSRTNISDLTKETYKATISSVLYIINNFSKHTGLSESTIQIHFHKQTYLIKSRMKAKVNLKLFRFWTQYL</sequence>
<organism evidence="1 2">
    <name type="scientific">Caerostris darwini</name>
    <dbReference type="NCBI Taxonomy" id="1538125"/>
    <lineage>
        <taxon>Eukaryota</taxon>
        <taxon>Metazoa</taxon>
        <taxon>Ecdysozoa</taxon>
        <taxon>Arthropoda</taxon>
        <taxon>Chelicerata</taxon>
        <taxon>Arachnida</taxon>
        <taxon>Araneae</taxon>
        <taxon>Araneomorphae</taxon>
        <taxon>Entelegynae</taxon>
        <taxon>Araneoidea</taxon>
        <taxon>Araneidae</taxon>
        <taxon>Caerostris</taxon>
    </lineage>
</organism>